<organism evidence="1 2">
    <name type="scientific">Eumeta variegata</name>
    <name type="common">Bagworm moth</name>
    <name type="synonym">Eumeta japonica</name>
    <dbReference type="NCBI Taxonomy" id="151549"/>
    <lineage>
        <taxon>Eukaryota</taxon>
        <taxon>Metazoa</taxon>
        <taxon>Ecdysozoa</taxon>
        <taxon>Arthropoda</taxon>
        <taxon>Hexapoda</taxon>
        <taxon>Insecta</taxon>
        <taxon>Pterygota</taxon>
        <taxon>Neoptera</taxon>
        <taxon>Endopterygota</taxon>
        <taxon>Lepidoptera</taxon>
        <taxon>Glossata</taxon>
        <taxon>Ditrysia</taxon>
        <taxon>Tineoidea</taxon>
        <taxon>Psychidae</taxon>
        <taxon>Oiketicinae</taxon>
        <taxon>Eumeta</taxon>
    </lineage>
</organism>
<comment type="caution">
    <text evidence="1">The sequence shown here is derived from an EMBL/GenBank/DDBJ whole genome shotgun (WGS) entry which is preliminary data.</text>
</comment>
<evidence type="ECO:0000313" key="2">
    <source>
        <dbReference type="Proteomes" id="UP000299102"/>
    </source>
</evidence>
<dbReference type="EMBL" id="BGZK01000565">
    <property type="protein sequence ID" value="GBP50390.1"/>
    <property type="molecule type" value="Genomic_DNA"/>
</dbReference>
<protein>
    <submittedName>
        <fullName evidence="1">Uncharacterized protein</fullName>
    </submittedName>
</protein>
<gene>
    <name evidence="1" type="ORF">EVAR_30097_1</name>
</gene>
<dbReference type="AlphaFoldDB" id="A0A4C1WHP6"/>
<accession>A0A4C1WHP6</accession>
<proteinExistence type="predicted"/>
<keyword evidence="2" id="KW-1185">Reference proteome</keyword>
<reference evidence="1 2" key="1">
    <citation type="journal article" date="2019" name="Commun. Biol.">
        <title>The bagworm genome reveals a unique fibroin gene that provides high tensile strength.</title>
        <authorList>
            <person name="Kono N."/>
            <person name="Nakamura H."/>
            <person name="Ohtoshi R."/>
            <person name="Tomita M."/>
            <person name="Numata K."/>
            <person name="Arakawa K."/>
        </authorList>
    </citation>
    <scope>NUCLEOTIDE SEQUENCE [LARGE SCALE GENOMIC DNA]</scope>
</reference>
<evidence type="ECO:0000313" key="1">
    <source>
        <dbReference type="EMBL" id="GBP50390.1"/>
    </source>
</evidence>
<name>A0A4C1WHP6_EUMVA</name>
<sequence length="88" mass="9747">MFSDCGLVTTGHQFGDLQSHTIQQTKLPDSVLIMSESTREFLSQIKPLAPRLSDDVKASAPNIDTVVLMTSYREQPLINTEPARRAMA</sequence>
<dbReference type="Proteomes" id="UP000299102">
    <property type="component" value="Unassembled WGS sequence"/>
</dbReference>